<organism evidence="1 2">
    <name type="scientific">Persea americana</name>
    <name type="common">Avocado</name>
    <dbReference type="NCBI Taxonomy" id="3435"/>
    <lineage>
        <taxon>Eukaryota</taxon>
        <taxon>Viridiplantae</taxon>
        <taxon>Streptophyta</taxon>
        <taxon>Embryophyta</taxon>
        <taxon>Tracheophyta</taxon>
        <taxon>Spermatophyta</taxon>
        <taxon>Magnoliopsida</taxon>
        <taxon>Magnoliidae</taxon>
        <taxon>Laurales</taxon>
        <taxon>Lauraceae</taxon>
        <taxon>Persea</taxon>
    </lineage>
</organism>
<dbReference type="EMBL" id="CM056809">
    <property type="protein sequence ID" value="KAJ8649886.1"/>
    <property type="molecule type" value="Genomic_DNA"/>
</dbReference>
<gene>
    <name evidence="1" type="ORF">MRB53_002909</name>
</gene>
<evidence type="ECO:0000313" key="1">
    <source>
        <dbReference type="EMBL" id="KAJ8649886.1"/>
    </source>
</evidence>
<dbReference type="Proteomes" id="UP001234297">
    <property type="component" value="Chromosome 1"/>
</dbReference>
<accession>A0ACC2MVT1</accession>
<proteinExistence type="predicted"/>
<reference evidence="1 2" key="1">
    <citation type="journal article" date="2022" name="Hortic Res">
        <title>A haplotype resolved chromosomal level avocado genome allows analysis of novel avocado genes.</title>
        <authorList>
            <person name="Nath O."/>
            <person name="Fletcher S.J."/>
            <person name="Hayward A."/>
            <person name="Shaw L.M."/>
            <person name="Masouleh A.K."/>
            <person name="Furtado A."/>
            <person name="Henry R.J."/>
            <person name="Mitter N."/>
        </authorList>
    </citation>
    <scope>NUCLEOTIDE SEQUENCE [LARGE SCALE GENOMIC DNA]</scope>
    <source>
        <strain evidence="2">cv. Hass</strain>
    </source>
</reference>
<protein>
    <submittedName>
        <fullName evidence="1">Uncharacterized protein</fullName>
    </submittedName>
</protein>
<comment type="caution">
    <text evidence="1">The sequence shown here is derived from an EMBL/GenBank/DDBJ whole genome shotgun (WGS) entry which is preliminary data.</text>
</comment>
<evidence type="ECO:0000313" key="2">
    <source>
        <dbReference type="Proteomes" id="UP001234297"/>
    </source>
</evidence>
<name>A0ACC2MVT1_PERAE</name>
<keyword evidence="2" id="KW-1185">Reference proteome</keyword>
<sequence length="37" mass="4407">MFSWQTISLFITCAMDSRANDLARSTKRDWWYYAASL</sequence>